<dbReference type="OrthoDB" id="1093800at2"/>
<dbReference type="RefSeq" id="WP_129463860.1">
    <property type="nucleotide sequence ID" value="NZ_JACSXZ010000001.1"/>
</dbReference>
<keyword evidence="3" id="KW-1185">Reference proteome</keyword>
<evidence type="ECO:0000313" key="2">
    <source>
        <dbReference type="EMBL" id="RXR33016.1"/>
    </source>
</evidence>
<protein>
    <recommendedName>
        <fullName evidence="1">HipA N-terminal subdomain 1 domain-containing protein</fullName>
    </recommendedName>
</protein>
<dbReference type="AlphaFoldDB" id="A0A4V1N4Q8"/>
<dbReference type="EMBL" id="SBKQ01000005">
    <property type="protein sequence ID" value="RXR33016.1"/>
    <property type="molecule type" value="Genomic_DNA"/>
</dbReference>
<dbReference type="Pfam" id="PF13657">
    <property type="entry name" value="Couple_hipA"/>
    <property type="match status" value="1"/>
</dbReference>
<accession>A0A4V1N4Q8</accession>
<evidence type="ECO:0000259" key="1">
    <source>
        <dbReference type="Pfam" id="PF13657"/>
    </source>
</evidence>
<feature type="domain" description="HipA N-terminal subdomain 1" evidence="1">
    <location>
        <begin position="40"/>
        <end position="126"/>
    </location>
</feature>
<gene>
    <name evidence="2" type="ORF">EQG68_05855</name>
</gene>
<organism evidence="2 3">
    <name type="scientific">Flavobacterium piscinae</name>
    <dbReference type="NCBI Taxonomy" id="2506424"/>
    <lineage>
        <taxon>Bacteria</taxon>
        <taxon>Pseudomonadati</taxon>
        <taxon>Bacteroidota</taxon>
        <taxon>Flavobacteriia</taxon>
        <taxon>Flavobacteriales</taxon>
        <taxon>Flavobacteriaceae</taxon>
        <taxon>Flavobacterium</taxon>
    </lineage>
</organism>
<evidence type="ECO:0000313" key="3">
    <source>
        <dbReference type="Proteomes" id="UP000289734"/>
    </source>
</evidence>
<comment type="caution">
    <text evidence="2">The sequence shown here is derived from an EMBL/GenBank/DDBJ whole genome shotgun (WGS) entry which is preliminary data.</text>
</comment>
<dbReference type="Proteomes" id="UP000289734">
    <property type="component" value="Unassembled WGS sequence"/>
</dbReference>
<dbReference type="InterPro" id="IPR017508">
    <property type="entry name" value="HipA_N1"/>
</dbReference>
<reference evidence="3" key="1">
    <citation type="submission" date="2019-01" db="EMBL/GenBank/DDBJ databases">
        <title>Cytophagaceae bacterium strain CAR-16.</title>
        <authorList>
            <person name="Chen W.-M."/>
        </authorList>
    </citation>
    <scope>NUCLEOTIDE SEQUENCE [LARGE SCALE GENOMIC DNA]</scope>
    <source>
        <strain evidence="3">ICH-30</strain>
    </source>
</reference>
<proteinExistence type="predicted"/>
<sequence length="138" mass="16472">MITTILSIFNNNKNKKSKGLLKDNCVVEHKETTHRFSLKYQNTIIGNLTFDKDEWLFEYSDWFKNQSELQPLLEFPIVSNTYKTKELWPFFSNRIPSFKQPKIKEYIEKHPSERTNTAKLLELFGEYSVNNPFKLETK</sequence>
<name>A0A4V1N4Q8_9FLAO</name>